<evidence type="ECO:0000256" key="2">
    <source>
        <dbReference type="SAM" id="SignalP"/>
    </source>
</evidence>
<keyword evidence="2" id="KW-0732">Signal</keyword>
<accession>A0A804LE49</accession>
<sequence>MAASTMVAMSSWAVLVAVVLMQCCNVVIVAARPLPMETPAVATADGGWLGMIMQTTTTSSLAASLSLARLGLLAVDADLHNLDLLLGFKNRVHLTAANVLAGDCPLDQAFVRHRVLHPRAPFPVSLGPAAGCPSHSDPRHARPARPCSSSSSSVAMSFGNGGLAWKAT</sequence>
<evidence type="ECO:0000313" key="3">
    <source>
        <dbReference type="EnsemblPlants" id="Zm00001eb004860_P001"/>
    </source>
</evidence>
<name>A0A804LE49_MAIZE</name>
<reference evidence="3" key="2">
    <citation type="submission" date="2019-07" db="EMBL/GenBank/DDBJ databases">
        <authorList>
            <person name="Seetharam A."/>
            <person name="Woodhouse M."/>
            <person name="Cannon E."/>
        </authorList>
    </citation>
    <scope>NUCLEOTIDE SEQUENCE [LARGE SCALE GENOMIC DNA]</scope>
    <source>
        <strain evidence="3">cv. B73</strain>
    </source>
</reference>
<dbReference type="AlphaFoldDB" id="A0A804LE49"/>
<reference evidence="4" key="1">
    <citation type="submission" date="2015-12" db="EMBL/GenBank/DDBJ databases">
        <title>Update maize B73 reference genome by single molecule sequencing technologies.</title>
        <authorList>
            <consortium name="Maize Genome Sequencing Project"/>
            <person name="Ware D."/>
        </authorList>
    </citation>
    <scope>NUCLEOTIDE SEQUENCE [LARGE SCALE GENOMIC DNA]</scope>
    <source>
        <strain evidence="4">cv. B73</strain>
    </source>
</reference>
<feature type="region of interest" description="Disordered" evidence="1">
    <location>
        <begin position="131"/>
        <end position="154"/>
    </location>
</feature>
<organism evidence="3 4">
    <name type="scientific">Zea mays</name>
    <name type="common">Maize</name>
    <dbReference type="NCBI Taxonomy" id="4577"/>
    <lineage>
        <taxon>Eukaryota</taxon>
        <taxon>Viridiplantae</taxon>
        <taxon>Streptophyta</taxon>
        <taxon>Embryophyta</taxon>
        <taxon>Tracheophyta</taxon>
        <taxon>Spermatophyta</taxon>
        <taxon>Magnoliopsida</taxon>
        <taxon>Liliopsida</taxon>
        <taxon>Poales</taxon>
        <taxon>Poaceae</taxon>
        <taxon>PACMAD clade</taxon>
        <taxon>Panicoideae</taxon>
        <taxon>Andropogonodae</taxon>
        <taxon>Andropogoneae</taxon>
        <taxon>Tripsacinae</taxon>
        <taxon>Zea</taxon>
    </lineage>
</organism>
<feature type="signal peptide" evidence="2">
    <location>
        <begin position="1"/>
        <end position="31"/>
    </location>
</feature>
<dbReference type="EnsemblPlants" id="Zm00001eb004860_T001">
    <property type="protein sequence ID" value="Zm00001eb004860_P001"/>
    <property type="gene ID" value="Zm00001eb004860"/>
</dbReference>
<keyword evidence="4" id="KW-1185">Reference proteome</keyword>
<dbReference type="Gramene" id="Zm00001eb004860_T001">
    <property type="protein sequence ID" value="Zm00001eb004860_P001"/>
    <property type="gene ID" value="Zm00001eb004860"/>
</dbReference>
<evidence type="ECO:0000256" key="1">
    <source>
        <dbReference type="SAM" id="MobiDB-lite"/>
    </source>
</evidence>
<dbReference type="SUPFAM" id="SSF52540">
    <property type="entry name" value="P-loop containing nucleoside triphosphate hydrolases"/>
    <property type="match status" value="1"/>
</dbReference>
<feature type="chain" id="PRO_5032952087" evidence="2">
    <location>
        <begin position="32"/>
        <end position="168"/>
    </location>
</feature>
<dbReference type="Proteomes" id="UP000007305">
    <property type="component" value="Chromosome 1"/>
</dbReference>
<reference evidence="3" key="3">
    <citation type="submission" date="2021-05" db="UniProtKB">
        <authorList>
            <consortium name="EnsemblPlants"/>
        </authorList>
    </citation>
    <scope>IDENTIFICATION</scope>
    <source>
        <strain evidence="3">cv. B73</strain>
    </source>
</reference>
<dbReference type="Gene3D" id="3.40.50.300">
    <property type="entry name" value="P-loop containing nucleotide triphosphate hydrolases"/>
    <property type="match status" value="1"/>
</dbReference>
<protein>
    <submittedName>
        <fullName evidence="3">Uncharacterized protein</fullName>
    </submittedName>
</protein>
<evidence type="ECO:0000313" key="4">
    <source>
        <dbReference type="Proteomes" id="UP000007305"/>
    </source>
</evidence>
<dbReference type="InterPro" id="IPR027417">
    <property type="entry name" value="P-loop_NTPase"/>
</dbReference>
<dbReference type="InParanoid" id="A0A804LE49"/>
<proteinExistence type="predicted"/>